<evidence type="ECO:0000256" key="1">
    <source>
        <dbReference type="SAM" id="MobiDB-lite"/>
    </source>
</evidence>
<dbReference type="HOGENOM" id="CLU_560006_0_0_5"/>
<dbReference type="PANTHER" id="PTHR42957">
    <property type="entry name" value="HELICASE MJ1565-RELATED"/>
    <property type="match status" value="1"/>
</dbReference>
<comment type="caution">
    <text evidence="3">The sequence shown here is derived from an EMBL/GenBank/DDBJ whole genome shotgun (WGS) entry which is preliminary data.</text>
</comment>
<evidence type="ECO:0000313" key="3">
    <source>
        <dbReference type="EMBL" id="EEQ96252.1"/>
    </source>
</evidence>
<dbReference type="Gene3D" id="3.40.50.300">
    <property type="entry name" value="P-loop containing nucleotide triphosphate hydrolases"/>
    <property type="match status" value="1"/>
</dbReference>
<proteinExistence type="predicted"/>
<dbReference type="InterPro" id="IPR008571">
    <property type="entry name" value="HerA-like"/>
</dbReference>
<dbReference type="PANTHER" id="PTHR42957:SF1">
    <property type="entry name" value="HELICASE MJ1565-RELATED"/>
    <property type="match status" value="1"/>
</dbReference>
<dbReference type="Proteomes" id="UP000004386">
    <property type="component" value="Unassembled WGS sequence"/>
</dbReference>
<dbReference type="SUPFAM" id="SSF52540">
    <property type="entry name" value="P-loop containing nucleoside triphosphate hydrolases"/>
    <property type="match status" value="1"/>
</dbReference>
<feature type="domain" description="Helicase HerA central" evidence="2">
    <location>
        <begin position="74"/>
        <end position="167"/>
    </location>
</feature>
<dbReference type="AlphaFoldDB" id="C4WFF5"/>
<dbReference type="EMBL" id="ACQA01000001">
    <property type="protein sequence ID" value="EEQ96252.1"/>
    <property type="molecule type" value="Genomic_DNA"/>
</dbReference>
<name>C4WFF5_9HYPH</name>
<accession>C4WFF5</accession>
<dbReference type="InterPro" id="IPR027417">
    <property type="entry name" value="P-loop_NTPase"/>
</dbReference>
<sequence length="562" mass="60870">MKSTARHLWAFVLTGGNHSRKSVKRVPDRLAGFLRESSVPAMLKQGGEMQVGIDMGSVAGSGSASAATLGGGKQAMLDLEELLATRLLVQGNSGSGKSHLLRRLLEQSAQWVQQCIVDPEGDFVTLADLYGHVVVDAARTEAELTRIAGRIRQHRVSVVLNLEGLDVEQQMRSAAAFLGGLFDAERDYWYPMLVVVDEAQLFAPAAAGEVSDEARKLSLGAMTNLMCRGRKRGLAGVIATQRLAKLAKNVAAEASNFLMGRTFLDIDMARAADLLGMERKQAEMFRDLQRGHFVALGPALSRRPLPIKIGKVETSARSSSPKLMPLPDAPEDALDLIFTPAPQEIRTAVRRAPPPPPPPSTAEILAQVAKPKPEAEPVEAPLFPGIVEAEREELLEKVMREIVDDPEASFRSVAVLYQDFLVRCRIHRVPGEPLALPAFRRRLAVAQASIESDVANGETWQQALILSESLTDDVQGVFLIVAQAAVTGAPCPSDAALARAYGTHSFSRARRLLTYFEERGLLVVRNDFKGMRIVNFPDLACETAPGDPNAPDDLTEEGAAAE</sequence>
<reference evidence="3 4" key="1">
    <citation type="submission" date="2009-05" db="EMBL/GenBank/DDBJ databases">
        <authorList>
            <person name="Setubal J.C."/>
            <person name="Boyle S."/>
            <person name="Crasta O.R."/>
            <person name="Gillespie J.J."/>
            <person name="Kenyon R.W."/>
            <person name="Lu J."/>
            <person name="Mane S."/>
            <person name="Nagrani S."/>
            <person name="Shallom J.M."/>
            <person name="Shallom S."/>
            <person name="Shukla M."/>
            <person name="Snyder E.E."/>
            <person name="Sobral B.W."/>
            <person name="Wattam A.R."/>
            <person name="Will R."/>
            <person name="Williams K."/>
            <person name="Yoo H."/>
            <person name="Munk C."/>
            <person name="Tapia R."/>
            <person name="Green L."/>
            <person name="Rogers Y."/>
            <person name="Detter J.C."/>
            <person name="Bruce D."/>
            <person name="Brettin T.S."/>
            <person name="Tsolis R."/>
        </authorList>
    </citation>
    <scope>NUCLEOTIDE SEQUENCE [LARGE SCALE GENOMIC DNA]</scope>
    <source>
        <strain evidence="3 4">LMG 3301</strain>
    </source>
</reference>
<evidence type="ECO:0000259" key="2">
    <source>
        <dbReference type="Pfam" id="PF01935"/>
    </source>
</evidence>
<gene>
    <name evidence="3" type="ORF">OINT_1001675</name>
</gene>
<feature type="region of interest" description="Disordered" evidence="1">
    <location>
        <begin position="542"/>
        <end position="562"/>
    </location>
</feature>
<dbReference type="InterPro" id="IPR002789">
    <property type="entry name" value="HerA_central"/>
</dbReference>
<organism evidence="3 4">
    <name type="scientific">Brucella intermedia LMG 3301</name>
    <dbReference type="NCBI Taxonomy" id="641118"/>
    <lineage>
        <taxon>Bacteria</taxon>
        <taxon>Pseudomonadati</taxon>
        <taxon>Pseudomonadota</taxon>
        <taxon>Alphaproteobacteria</taxon>
        <taxon>Hyphomicrobiales</taxon>
        <taxon>Brucellaceae</taxon>
        <taxon>Brucella/Ochrobactrum group</taxon>
        <taxon>Brucella</taxon>
    </lineage>
</organism>
<protein>
    <submittedName>
        <fullName evidence="3">ATP/GTP-binding site motif A (P-loop)</fullName>
    </submittedName>
</protein>
<dbReference type="Pfam" id="PF01935">
    <property type="entry name" value="DUF87"/>
    <property type="match status" value="1"/>
</dbReference>
<evidence type="ECO:0000313" key="4">
    <source>
        <dbReference type="Proteomes" id="UP000004386"/>
    </source>
</evidence>